<accession>A0A929BAU3</accession>
<feature type="transmembrane region" description="Helical" evidence="1">
    <location>
        <begin position="209"/>
        <end position="238"/>
    </location>
</feature>
<organism evidence="2 3">
    <name type="scientific">Saccharopolyspora montiporae</name>
    <dbReference type="NCBI Taxonomy" id="2781240"/>
    <lineage>
        <taxon>Bacteria</taxon>
        <taxon>Bacillati</taxon>
        <taxon>Actinomycetota</taxon>
        <taxon>Actinomycetes</taxon>
        <taxon>Pseudonocardiales</taxon>
        <taxon>Pseudonocardiaceae</taxon>
        <taxon>Saccharopolyspora</taxon>
    </lineage>
</organism>
<feature type="transmembrane region" description="Helical" evidence="1">
    <location>
        <begin position="185"/>
        <end position="202"/>
    </location>
</feature>
<dbReference type="EMBL" id="JADEYC010000043">
    <property type="protein sequence ID" value="MBE9376499.1"/>
    <property type="molecule type" value="Genomic_DNA"/>
</dbReference>
<feature type="transmembrane region" description="Helical" evidence="1">
    <location>
        <begin position="361"/>
        <end position="380"/>
    </location>
</feature>
<gene>
    <name evidence="2" type="primary">wzy</name>
    <name evidence="2" type="ORF">IQ251_18775</name>
</gene>
<keyword evidence="1" id="KW-0472">Membrane</keyword>
<feature type="transmembrane region" description="Helical" evidence="1">
    <location>
        <begin position="60"/>
        <end position="81"/>
    </location>
</feature>
<feature type="transmembrane region" description="Helical" evidence="1">
    <location>
        <begin position="101"/>
        <end position="118"/>
    </location>
</feature>
<evidence type="ECO:0000313" key="3">
    <source>
        <dbReference type="Proteomes" id="UP000598360"/>
    </source>
</evidence>
<proteinExistence type="predicted"/>
<sequence length="451" mass="46181">MDGVTALRAGAPAVVAAAAALAIGDDTGIGSLAALFAAVWVVSLACLVHGRPEGVLRPAAAYLVVFGLFHGGLLVAVGVFGQDVYPVSDTSWLHTGYAPEAVRLVVLAMGAFAAVAGLRRAPAPVGPVEPGQRERRALATVGLGLQLAGTAQFLAAVPGLGSGLLAGGNYQDYVAANQSNGGLGYGYLLLALGPVLAVAAGGRARSWSWALFGAFAVLALAIGNRGEVLFPLVALLVVEARRGRRVPRSWLWPGAAAVLVLITLVRQFRGQLGVSAASPLDAVAEMGFSLRPTTMVLGWHAAGEPFRGGITFIGVPVRALEKLFGAPPDAESYDDRLFNVEIMERVGPIGGSPVAEGYHNFGVLGPVLVLMVIALLVTVAERGAGRVFADARLGVVLVPLLENVRNSAASVAVHIGIGVLLLAAVHAWVGLRGGPAARPPDHPLTGVVGTR</sequence>
<feature type="transmembrane region" description="Helical" evidence="1">
    <location>
        <begin position="408"/>
        <end position="429"/>
    </location>
</feature>
<keyword evidence="1" id="KW-0812">Transmembrane</keyword>
<protein>
    <submittedName>
        <fullName evidence="2">O-antigen polysaccharide polymerase Wzy</fullName>
    </submittedName>
</protein>
<dbReference type="RefSeq" id="WP_193930229.1">
    <property type="nucleotide sequence ID" value="NZ_JADEYC010000043.1"/>
</dbReference>
<name>A0A929BAU3_9PSEU</name>
<evidence type="ECO:0000313" key="2">
    <source>
        <dbReference type="EMBL" id="MBE9376499.1"/>
    </source>
</evidence>
<comment type="caution">
    <text evidence="2">The sequence shown here is derived from an EMBL/GenBank/DDBJ whole genome shotgun (WGS) entry which is preliminary data.</text>
</comment>
<feature type="transmembrane region" description="Helical" evidence="1">
    <location>
        <begin position="250"/>
        <end position="268"/>
    </location>
</feature>
<reference evidence="2" key="1">
    <citation type="submission" date="2020-10" db="EMBL/GenBank/DDBJ databases">
        <title>Diversity and distribution of actinomycetes associated with coral in the coast of Hainan.</title>
        <authorList>
            <person name="Li F."/>
        </authorList>
    </citation>
    <scope>NUCLEOTIDE SEQUENCE</scope>
    <source>
        <strain evidence="2">HNM0983</strain>
    </source>
</reference>
<evidence type="ECO:0000256" key="1">
    <source>
        <dbReference type="SAM" id="Phobius"/>
    </source>
</evidence>
<dbReference type="Pfam" id="PF14296">
    <property type="entry name" value="O-ag_pol_Wzy"/>
    <property type="match status" value="1"/>
</dbReference>
<dbReference type="InterPro" id="IPR029468">
    <property type="entry name" value="O-ag_pol_Wzy"/>
</dbReference>
<keyword evidence="1" id="KW-1133">Transmembrane helix</keyword>
<dbReference type="Proteomes" id="UP000598360">
    <property type="component" value="Unassembled WGS sequence"/>
</dbReference>
<feature type="transmembrane region" description="Helical" evidence="1">
    <location>
        <begin position="138"/>
        <end position="165"/>
    </location>
</feature>
<dbReference type="AlphaFoldDB" id="A0A929BAU3"/>
<keyword evidence="3" id="KW-1185">Reference proteome</keyword>
<feature type="transmembrane region" description="Helical" evidence="1">
    <location>
        <begin position="29"/>
        <end position="48"/>
    </location>
</feature>